<dbReference type="RefSeq" id="XP_060674424.1">
    <property type="nucleotide sequence ID" value="XM_060818441.1"/>
</dbReference>
<dbReference type="Gene3D" id="3.30.1540.20">
    <property type="entry name" value="MutL, C-terminal domain, dimerisation subdomain"/>
    <property type="match status" value="1"/>
</dbReference>
<name>A0ABM4ACG1_ZIZJJ</name>
<accession>A0ABM4ACG1</accession>
<dbReference type="InterPro" id="IPR042120">
    <property type="entry name" value="MutL_C_dimsub"/>
</dbReference>
<dbReference type="InterPro" id="IPR038973">
    <property type="entry name" value="MutL/Mlh/Pms-like"/>
</dbReference>
<dbReference type="PANTHER" id="PTHR10073">
    <property type="entry name" value="DNA MISMATCH REPAIR PROTEIN MLH, PMS, MUTL"/>
    <property type="match status" value="1"/>
</dbReference>
<proteinExistence type="predicted"/>
<organism evidence="1 2">
    <name type="scientific">Ziziphus jujuba</name>
    <name type="common">Chinese jujube</name>
    <name type="synonym">Ziziphus sativa</name>
    <dbReference type="NCBI Taxonomy" id="326968"/>
    <lineage>
        <taxon>Eukaryota</taxon>
        <taxon>Viridiplantae</taxon>
        <taxon>Streptophyta</taxon>
        <taxon>Embryophyta</taxon>
        <taxon>Tracheophyta</taxon>
        <taxon>Spermatophyta</taxon>
        <taxon>Magnoliopsida</taxon>
        <taxon>eudicotyledons</taxon>
        <taxon>Gunneridae</taxon>
        <taxon>Pentapetalae</taxon>
        <taxon>rosids</taxon>
        <taxon>fabids</taxon>
        <taxon>Rosales</taxon>
        <taxon>Rhamnaceae</taxon>
        <taxon>Paliureae</taxon>
        <taxon>Ziziphus</taxon>
    </lineage>
</organism>
<dbReference type="RefSeq" id="XP_060674425.1">
    <property type="nucleotide sequence ID" value="XM_060818442.1"/>
</dbReference>
<dbReference type="Proteomes" id="UP001652623">
    <property type="component" value="Chromosome 6"/>
</dbReference>
<evidence type="ECO:0000313" key="2">
    <source>
        <dbReference type="RefSeq" id="XP_060674424.1"/>
    </source>
</evidence>
<dbReference type="InterPro" id="IPR037198">
    <property type="entry name" value="MutL_C_sf"/>
</dbReference>
<reference evidence="2 3" key="1">
    <citation type="submission" date="2025-05" db="UniProtKB">
        <authorList>
            <consortium name="RefSeq"/>
        </authorList>
    </citation>
    <scope>IDENTIFICATION</scope>
    <source>
        <tissue evidence="2 3">Seedling</tissue>
    </source>
</reference>
<keyword evidence="1" id="KW-1185">Reference proteome</keyword>
<gene>
    <name evidence="2 3" type="primary">LOC107429890</name>
</gene>
<dbReference type="PANTHER" id="PTHR10073:SF47">
    <property type="entry name" value="DNA MISMATCH REPAIR PROTEIN MLH3"/>
    <property type="match status" value="1"/>
</dbReference>
<evidence type="ECO:0000313" key="1">
    <source>
        <dbReference type="Proteomes" id="UP001652623"/>
    </source>
</evidence>
<sequence>MFTKMESLNNLYMSKLQILIQLKSNNKLHDVRNQSDMLDISSRFLHLATDSLVPNSINKHFLENAKVLQQVDKKFIPIFVAGKTLAVIDQHAADERIRLEELRQKVLSGEARTITYLDAEQELVCLYLMLHEALIGYLGI</sequence>
<protein>
    <submittedName>
        <fullName evidence="2 3">DNA mismatch repair protein MLH3 isoform X1</fullName>
    </submittedName>
</protein>
<dbReference type="SUPFAM" id="SSF118116">
    <property type="entry name" value="DNA mismatch repair protein MutL"/>
    <property type="match status" value="1"/>
</dbReference>
<evidence type="ECO:0000313" key="3">
    <source>
        <dbReference type="RefSeq" id="XP_060674425.1"/>
    </source>
</evidence>
<dbReference type="GeneID" id="107429890"/>